<dbReference type="EMBL" id="JACATZ010000003">
    <property type="protein sequence ID" value="NWJ48514.1"/>
    <property type="molecule type" value="Genomic_DNA"/>
</dbReference>
<dbReference type="SUPFAM" id="SSF52540">
    <property type="entry name" value="P-loop containing nucleoside triphosphate hydrolases"/>
    <property type="match status" value="1"/>
</dbReference>
<comment type="caution">
    <text evidence="1">The sequence shown here is derived from an EMBL/GenBank/DDBJ whole genome shotgun (WGS) entry which is preliminary data.</text>
</comment>
<reference evidence="1 2" key="1">
    <citation type="submission" date="2020-06" db="EMBL/GenBank/DDBJ databases">
        <title>Anoxygenic phototrophic Chloroflexota member uses a Type I reaction center.</title>
        <authorList>
            <person name="Tsuji J.M."/>
            <person name="Shaw N.A."/>
            <person name="Nagashima S."/>
            <person name="Venkiteswaran J."/>
            <person name="Schiff S.L."/>
            <person name="Hanada S."/>
            <person name="Tank M."/>
            <person name="Neufeld J.D."/>
        </authorList>
    </citation>
    <scope>NUCLEOTIDE SEQUENCE [LARGE SCALE GENOMIC DNA]</scope>
    <source>
        <strain evidence="1">L227-S17</strain>
    </source>
</reference>
<accession>A0A8T7M8X7</accession>
<gene>
    <name evidence="1" type="ORF">HXX08_21870</name>
</gene>
<dbReference type="AlphaFoldDB" id="A0A8T7M8X7"/>
<name>A0A8T7M8X7_9CHLR</name>
<dbReference type="Gene3D" id="3.40.50.300">
    <property type="entry name" value="P-loop containing nucleotide triphosphate hydrolases"/>
    <property type="match status" value="1"/>
</dbReference>
<dbReference type="Proteomes" id="UP000521676">
    <property type="component" value="Unassembled WGS sequence"/>
</dbReference>
<sequence length="420" mass="47597">MSEPTNIQETEISQRIIGDLVIKLIYQITIISAQKMAETIKLPYFGVVEPVINQLRKAEIIDIGGSEGLGESAYQYVLTPKGVQRALEVINHSSYVGPAPVSLDQYRKIIKAQTFGDIHVGPQQVREALLDMVVGNDIVDSIGPAINTGRSMFLYGPAGNGKTLLSEHVARLLGGDVYIPYAMEADGFVIKVFDQNLHVVSGDQRNNYDNSSLDRKLDSRWVLCKRPVIVVGGELSLGSLDLIWDDTSKYYEAPFQLKSNNGMFLIDDFGRQQMRPRDLLNRWIVPLEKRMDFLTLRTGKKIEVPFDELIVFSTNLAPRDLVDEAFLRRIQNKIEVRNPTYEEYREILRRQCEELKVSFTDEGAVYLLKEHYVKARRELRNCHPRDLLKQILGISSYLGAPATLTKDLIDQAVASYFVEL</sequence>
<protein>
    <submittedName>
        <fullName evidence="1">ATP-binding protein</fullName>
    </submittedName>
</protein>
<evidence type="ECO:0000313" key="1">
    <source>
        <dbReference type="EMBL" id="NWJ48514.1"/>
    </source>
</evidence>
<evidence type="ECO:0000313" key="2">
    <source>
        <dbReference type="Proteomes" id="UP000521676"/>
    </source>
</evidence>
<dbReference type="GO" id="GO:0005524">
    <property type="term" value="F:ATP binding"/>
    <property type="evidence" value="ECO:0007669"/>
    <property type="project" value="UniProtKB-KW"/>
</dbReference>
<keyword evidence="1" id="KW-0067">ATP-binding</keyword>
<organism evidence="1 2">
    <name type="scientific">Candidatus Chlorohelix allophototropha</name>
    <dbReference type="NCBI Taxonomy" id="3003348"/>
    <lineage>
        <taxon>Bacteria</taxon>
        <taxon>Bacillati</taxon>
        <taxon>Chloroflexota</taxon>
        <taxon>Chloroflexia</taxon>
        <taxon>Candidatus Chloroheliales</taxon>
        <taxon>Candidatus Chloroheliaceae</taxon>
        <taxon>Candidatus Chlorohelix</taxon>
    </lineage>
</organism>
<keyword evidence="1" id="KW-0547">Nucleotide-binding</keyword>
<dbReference type="InterPro" id="IPR027417">
    <property type="entry name" value="P-loop_NTPase"/>
</dbReference>
<proteinExistence type="predicted"/>